<sequence>MKRKVCVFDVPFFFFNFTPLPHFSPVCLCVSIAYTSSIRPPLLFFCNFVCLFFFFGALFHCVTFRKKKSVTPQVCCIFFFSQFYIFSKLYAFLLCRKWHTILTHMYVY</sequence>
<dbReference type="AlphaFoldDB" id="C9ZQ66"/>
<accession>C9ZQ66</accession>
<feature type="transmembrane region" description="Helical" evidence="1">
    <location>
        <begin position="42"/>
        <end position="62"/>
    </location>
</feature>
<keyword evidence="1" id="KW-0472">Membrane</keyword>
<feature type="transmembrane region" description="Helical" evidence="1">
    <location>
        <begin position="74"/>
        <end position="93"/>
    </location>
</feature>
<evidence type="ECO:0000313" key="3">
    <source>
        <dbReference type="Proteomes" id="UP000002316"/>
    </source>
</evidence>
<evidence type="ECO:0000256" key="1">
    <source>
        <dbReference type="SAM" id="Phobius"/>
    </source>
</evidence>
<dbReference type="KEGG" id="tbg:TbgDal_VI260"/>
<dbReference type="EMBL" id="FN554969">
    <property type="protein sequence ID" value="CBH11546.1"/>
    <property type="molecule type" value="Genomic_DNA"/>
</dbReference>
<evidence type="ECO:0000313" key="2">
    <source>
        <dbReference type="EMBL" id="CBH11546.1"/>
    </source>
</evidence>
<feature type="transmembrane region" description="Helical" evidence="1">
    <location>
        <begin position="12"/>
        <end position="36"/>
    </location>
</feature>
<gene>
    <name evidence="2" type="ORF">TbgDal_VI260</name>
</gene>
<reference evidence="3" key="1">
    <citation type="journal article" date="2010" name="PLoS Negl. Trop. Dis.">
        <title>The genome sequence of Trypanosoma brucei gambiense, causative agent of chronic human african trypanosomiasis.</title>
        <authorList>
            <person name="Jackson A.P."/>
            <person name="Sanders M."/>
            <person name="Berry A."/>
            <person name="McQuillan J."/>
            <person name="Aslett M.A."/>
            <person name="Quail M.A."/>
            <person name="Chukualim B."/>
            <person name="Capewell P."/>
            <person name="MacLeod A."/>
            <person name="Melville S.E."/>
            <person name="Gibson W."/>
            <person name="Barry J.D."/>
            <person name="Berriman M."/>
            <person name="Hertz-Fowler C."/>
        </authorList>
    </citation>
    <scope>NUCLEOTIDE SEQUENCE [LARGE SCALE GENOMIC DNA]</scope>
    <source>
        <strain evidence="3">MHOM/CI/86/DAL972</strain>
    </source>
</reference>
<organism evidence="2 3">
    <name type="scientific">Trypanosoma brucei gambiense (strain MHOM/CI/86/DAL972)</name>
    <dbReference type="NCBI Taxonomy" id="679716"/>
    <lineage>
        <taxon>Eukaryota</taxon>
        <taxon>Discoba</taxon>
        <taxon>Euglenozoa</taxon>
        <taxon>Kinetoplastea</taxon>
        <taxon>Metakinetoplastina</taxon>
        <taxon>Trypanosomatida</taxon>
        <taxon>Trypanosomatidae</taxon>
        <taxon>Trypanosoma</taxon>
    </lineage>
</organism>
<keyword evidence="1" id="KW-0812">Transmembrane</keyword>
<name>C9ZQ66_TRYB9</name>
<protein>
    <submittedName>
        <fullName evidence="2">Uncharacterized protein</fullName>
    </submittedName>
</protein>
<dbReference type="GeneID" id="23861905"/>
<keyword evidence="1" id="KW-1133">Transmembrane helix</keyword>
<dbReference type="RefSeq" id="XP_011773831.1">
    <property type="nucleotide sequence ID" value="XM_011775529.1"/>
</dbReference>
<proteinExistence type="predicted"/>
<dbReference type="Proteomes" id="UP000002316">
    <property type="component" value="Chromosome 6"/>
</dbReference>